<dbReference type="EMBL" id="JAACNO010001667">
    <property type="protein sequence ID" value="KAF4138504.1"/>
    <property type="molecule type" value="Genomic_DNA"/>
</dbReference>
<keyword evidence="4" id="KW-1185">Reference proteome</keyword>
<dbReference type="Proteomes" id="UP000704712">
    <property type="component" value="Unassembled WGS sequence"/>
</dbReference>
<accession>A0A833TAV6</accession>
<reference evidence="2" key="1">
    <citation type="submission" date="2020-04" db="EMBL/GenBank/DDBJ databases">
        <title>Hybrid Assembly of Korean Phytophthora infestans isolates.</title>
        <authorList>
            <person name="Prokchorchik M."/>
            <person name="Lee Y."/>
            <person name="Seo J."/>
            <person name="Cho J.-H."/>
            <person name="Park Y.-E."/>
            <person name="Jang D.-C."/>
            <person name="Im J.-S."/>
            <person name="Choi J.-G."/>
            <person name="Park H.-J."/>
            <person name="Lee G.-B."/>
            <person name="Lee Y.-G."/>
            <person name="Hong S.-Y."/>
            <person name="Cho K."/>
            <person name="Sohn K.H."/>
        </authorList>
    </citation>
    <scope>NUCLEOTIDE SEQUENCE</scope>
    <source>
        <strain evidence="2">KR_1_A1</strain>
        <strain evidence="3">KR_2_A2</strain>
    </source>
</reference>
<evidence type="ECO:0000313" key="3">
    <source>
        <dbReference type="EMBL" id="KAF4138504.1"/>
    </source>
</evidence>
<organism evidence="2 4">
    <name type="scientific">Phytophthora infestans</name>
    <name type="common">Potato late blight agent</name>
    <name type="synonym">Botrytis infestans</name>
    <dbReference type="NCBI Taxonomy" id="4787"/>
    <lineage>
        <taxon>Eukaryota</taxon>
        <taxon>Sar</taxon>
        <taxon>Stramenopiles</taxon>
        <taxon>Oomycota</taxon>
        <taxon>Peronosporomycetes</taxon>
        <taxon>Peronosporales</taxon>
        <taxon>Peronosporaceae</taxon>
        <taxon>Phytophthora</taxon>
    </lineage>
</organism>
<name>A0A833TAV6_PHYIN</name>
<protein>
    <submittedName>
        <fullName evidence="2">Uncharacterized protein</fullName>
    </submittedName>
</protein>
<comment type="caution">
    <text evidence="2">The sequence shown here is derived from an EMBL/GenBank/DDBJ whole genome shotgun (WGS) entry which is preliminary data.</text>
</comment>
<evidence type="ECO:0000256" key="1">
    <source>
        <dbReference type="SAM" id="MobiDB-lite"/>
    </source>
</evidence>
<feature type="region of interest" description="Disordered" evidence="1">
    <location>
        <begin position="69"/>
        <end position="90"/>
    </location>
</feature>
<evidence type="ECO:0000313" key="4">
    <source>
        <dbReference type="Proteomes" id="UP000602510"/>
    </source>
</evidence>
<dbReference type="AlphaFoldDB" id="A0A833TAV6"/>
<sequence length="90" mass="9848">MLQCSSTLTRRSGCPRLPSSLWPLLHALQTDTIVTRNGIALEHVVIVQDRTKGGDLQYFLAQQRVSNTSSTAPVSSGDTIERRSSFGFGK</sequence>
<gene>
    <name evidence="2" type="ORF">GN244_ATG02742</name>
    <name evidence="3" type="ORF">GN958_ATG12246</name>
</gene>
<evidence type="ECO:0000313" key="2">
    <source>
        <dbReference type="EMBL" id="KAF4044829.1"/>
    </source>
</evidence>
<proteinExistence type="predicted"/>
<dbReference type="Proteomes" id="UP000602510">
    <property type="component" value="Unassembled WGS sequence"/>
</dbReference>
<dbReference type="EMBL" id="WSZM01000058">
    <property type="protein sequence ID" value="KAF4044829.1"/>
    <property type="molecule type" value="Genomic_DNA"/>
</dbReference>
<feature type="compositionally biased region" description="Polar residues" evidence="1">
    <location>
        <begin position="69"/>
        <end position="78"/>
    </location>
</feature>